<keyword evidence="2" id="KW-1185">Reference proteome</keyword>
<dbReference type="AlphaFoldDB" id="A0A0D2FX35"/>
<evidence type="ECO:0000313" key="1">
    <source>
        <dbReference type="EMBL" id="KIW71005.1"/>
    </source>
</evidence>
<organism evidence="1 2">
    <name type="scientific">Phialophora macrospora</name>
    <dbReference type="NCBI Taxonomy" id="1851006"/>
    <lineage>
        <taxon>Eukaryota</taxon>
        <taxon>Fungi</taxon>
        <taxon>Dikarya</taxon>
        <taxon>Ascomycota</taxon>
        <taxon>Pezizomycotina</taxon>
        <taxon>Eurotiomycetes</taxon>
        <taxon>Chaetothyriomycetidae</taxon>
        <taxon>Chaetothyriales</taxon>
        <taxon>Herpotrichiellaceae</taxon>
        <taxon>Phialophora</taxon>
    </lineage>
</organism>
<accession>A0A0D2FX35</accession>
<sequence length="91" mass="10646">MPPSARSEIWERFDKSMLQGYYLAHLRENMLGAAATFEDTQINPLRRQMGNYARTADGHDADARMLRSTLLRIRRHWTRLIENDSIDTAPR</sequence>
<reference evidence="1 2" key="1">
    <citation type="submission" date="2015-01" db="EMBL/GenBank/DDBJ databases">
        <title>The Genome Sequence of Capronia semiimmersa CBS27337.</title>
        <authorList>
            <consortium name="The Broad Institute Genomics Platform"/>
            <person name="Cuomo C."/>
            <person name="de Hoog S."/>
            <person name="Gorbushina A."/>
            <person name="Stielow B."/>
            <person name="Teixiera M."/>
            <person name="Abouelleil A."/>
            <person name="Chapman S.B."/>
            <person name="Priest M."/>
            <person name="Young S.K."/>
            <person name="Wortman J."/>
            <person name="Nusbaum C."/>
            <person name="Birren B."/>
        </authorList>
    </citation>
    <scope>NUCLEOTIDE SEQUENCE [LARGE SCALE GENOMIC DNA]</scope>
    <source>
        <strain evidence="1 2">CBS 27337</strain>
    </source>
</reference>
<name>A0A0D2FX35_9EURO</name>
<evidence type="ECO:0000313" key="2">
    <source>
        <dbReference type="Proteomes" id="UP000054266"/>
    </source>
</evidence>
<protein>
    <submittedName>
        <fullName evidence="1">Uncharacterized protein</fullName>
    </submittedName>
</protein>
<dbReference type="Proteomes" id="UP000054266">
    <property type="component" value="Unassembled WGS sequence"/>
</dbReference>
<proteinExistence type="predicted"/>
<dbReference type="EMBL" id="KN846957">
    <property type="protein sequence ID" value="KIW71005.1"/>
    <property type="molecule type" value="Genomic_DNA"/>
</dbReference>
<dbReference type="HOGENOM" id="CLU_2426800_0_0_1"/>
<gene>
    <name evidence="1" type="ORF">PV04_03228</name>
</gene>